<sequence length="71" mass="8063">MTNGRPSRHESTALGCLDFSPCPRYSILSHGKRATSGEKNKGEGYWELGTKFSWDFSLFRCDFWTVTNSIP</sequence>
<reference evidence="1" key="1">
    <citation type="submission" date="2014-11" db="EMBL/GenBank/DDBJ databases">
        <authorList>
            <person name="Amaro Gonzalez C."/>
        </authorList>
    </citation>
    <scope>NUCLEOTIDE SEQUENCE</scope>
</reference>
<dbReference type="EMBL" id="GBXM01083270">
    <property type="protein sequence ID" value="JAH25307.1"/>
    <property type="molecule type" value="Transcribed_RNA"/>
</dbReference>
<proteinExistence type="predicted"/>
<name>A0A0E9R968_ANGAN</name>
<accession>A0A0E9R968</accession>
<organism evidence="1">
    <name type="scientific">Anguilla anguilla</name>
    <name type="common">European freshwater eel</name>
    <name type="synonym">Muraena anguilla</name>
    <dbReference type="NCBI Taxonomy" id="7936"/>
    <lineage>
        <taxon>Eukaryota</taxon>
        <taxon>Metazoa</taxon>
        <taxon>Chordata</taxon>
        <taxon>Craniata</taxon>
        <taxon>Vertebrata</taxon>
        <taxon>Euteleostomi</taxon>
        <taxon>Actinopterygii</taxon>
        <taxon>Neopterygii</taxon>
        <taxon>Teleostei</taxon>
        <taxon>Anguilliformes</taxon>
        <taxon>Anguillidae</taxon>
        <taxon>Anguilla</taxon>
    </lineage>
</organism>
<protein>
    <submittedName>
        <fullName evidence="1">Uncharacterized protein</fullName>
    </submittedName>
</protein>
<dbReference type="AlphaFoldDB" id="A0A0E9R968"/>
<reference evidence="1" key="2">
    <citation type="journal article" date="2015" name="Fish Shellfish Immunol.">
        <title>Early steps in the European eel (Anguilla anguilla)-Vibrio vulnificus interaction in the gills: Role of the RtxA13 toxin.</title>
        <authorList>
            <person name="Callol A."/>
            <person name="Pajuelo D."/>
            <person name="Ebbesson L."/>
            <person name="Teles M."/>
            <person name="MacKenzie S."/>
            <person name="Amaro C."/>
        </authorList>
    </citation>
    <scope>NUCLEOTIDE SEQUENCE</scope>
</reference>
<evidence type="ECO:0000313" key="1">
    <source>
        <dbReference type="EMBL" id="JAH25307.1"/>
    </source>
</evidence>